<protein>
    <recommendedName>
        <fullName evidence="5">SH2 domain-containing protein</fullName>
    </recommendedName>
</protein>
<accession>A0A8C2SZQ0</accession>
<evidence type="ECO:0000256" key="4">
    <source>
        <dbReference type="SAM" id="MobiDB-lite"/>
    </source>
</evidence>
<dbReference type="Proteomes" id="UP000694412">
    <property type="component" value="Chromosome LGE22C19W28_E50C23"/>
</dbReference>
<dbReference type="Pfam" id="PF00017">
    <property type="entry name" value="SH2"/>
    <property type="match status" value="1"/>
</dbReference>
<dbReference type="Gene3D" id="1.10.238.10">
    <property type="entry name" value="EF-hand"/>
    <property type="match status" value="1"/>
</dbReference>
<reference evidence="6" key="1">
    <citation type="submission" date="2015-11" db="EMBL/GenBank/DDBJ databases">
        <authorList>
            <consortium name="International Coturnix japonica Genome Analysis Consortium"/>
            <person name="Warren W."/>
            <person name="Burt D.W."/>
            <person name="Antin P.B."/>
            <person name="Lanford R."/>
            <person name="Gros J."/>
            <person name="Wilson R.K."/>
        </authorList>
    </citation>
    <scope>NUCLEOTIDE SEQUENCE [LARGE SCALE GENOMIC DNA]</scope>
</reference>
<comment type="similarity">
    <text evidence="1">Belongs to the transcription factor STAT family.</text>
</comment>
<dbReference type="SUPFAM" id="SSF49417">
    <property type="entry name" value="p53-like transcription factors"/>
    <property type="match status" value="1"/>
</dbReference>
<dbReference type="SUPFAM" id="SSF55550">
    <property type="entry name" value="SH2 domain"/>
    <property type="match status" value="1"/>
</dbReference>
<keyword evidence="7" id="KW-1185">Reference proteome</keyword>
<dbReference type="InterPro" id="IPR048988">
    <property type="entry name" value="STAT_linker"/>
</dbReference>
<reference evidence="6" key="2">
    <citation type="submission" date="2025-08" db="UniProtKB">
        <authorList>
            <consortium name="Ensembl"/>
        </authorList>
    </citation>
    <scope>IDENTIFICATION</scope>
</reference>
<dbReference type="GO" id="GO:0003700">
    <property type="term" value="F:DNA-binding transcription factor activity"/>
    <property type="evidence" value="ECO:0007669"/>
    <property type="project" value="InterPro"/>
</dbReference>
<organism evidence="6 7">
    <name type="scientific">Coturnix japonica</name>
    <name type="common">Japanese quail</name>
    <name type="synonym">Coturnix coturnix japonica</name>
    <dbReference type="NCBI Taxonomy" id="93934"/>
    <lineage>
        <taxon>Eukaryota</taxon>
        <taxon>Metazoa</taxon>
        <taxon>Chordata</taxon>
        <taxon>Craniata</taxon>
        <taxon>Vertebrata</taxon>
        <taxon>Euteleostomi</taxon>
        <taxon>Archelosauria</taxon>
        <taxon>Archosauria</taxon>
        <taxon>Dinosauria</taxon>
        <taxon>Saurischia</taxon>
        <taxon>Theropoda</taxon>
        <taxon>Coelurosauria</taxon>
        <taxon>Aves</taxon>
        <taxon>Neognathae</taxon>
        <taxon>Galloanserae</taxon>
        <taxon>Galliformes</taxon>
        <taxon>Phasianidae</taxon>
        <taxon>Perdicinae</taxon>
        <taxon>Coturnix</taxon>
    </lineage>
</organism>
<reference evidence="6" key="3">
    <citation type="submission" date="2025-09" db="UniProtKB">
        <authorList>
            <consortium name="Ensembl"/>
        </authorList>
    </citation>
    <scope>IDENTIFICATION</scope>
</reference>
<sequence>MCLSSSHPFPLPPSHSLLPSLQDQQFFSTPPPAPWPRLAEVLSWQFQSTAERGLSREHLHMLAEKLFGSKPPPDSALPWTKFSKDGAAGFSFWAWLDGILALLHDHLKQLWKDGLILGFVSRKQEKKLLKVKRSGTFLIRFSESMLGGVTCTWVEHPENGPPAFRAVVPYTAVELASLALPDIIRDYQLLAEENIPENPLLFLYPDTPRDEAFGPYYSQRHEGILSKKKEYLNQRLIRVSSRQPHETWQTEEELVVATEDLETLRLRSGGQQPVSPGTVPGGGRTPGTPHAVSPMVATGPGPQIPVLPTPQPLGSGGLGVLQTGMGDLGQPVVLQLVQVGPGGQGVLPTGGCNTIGPLLGGSDAELLLGNGAVALLPSGLGELQGLPLQEPELGAGQLEEPELLPTLDDSAVLLDPSDPFLPQPDDLVFPATPSLFTADGEFPALHVDASDFQ</sequence>
<dbReference type="InterPro" id="IPR000980">
    <property type="entry name" value="SH2"/>
</dbReference>
<dbReference type="PROSITE" id="PS50001">
    <property type="entry name" value="SH2"/>
    <property type="match status" value="1"/>
</dbReference>
<name>A0A8C2SZQ0_COTJA</name>
<dbReference type="Pfam" id="PF21354">
    <property type="entry name" value="STAT_linker"/>
    <property type="match status" value="1"/>
</dbReference>
<dbReference type="Ensembl" id="ENSCJPT00005007860.1">
    <property type="protein sequence ID" value="ENSCJPP00005004764.1"/>
    <property type="gene ID" value="ENSCJPG00005004633.1"/>
</dbReference>
<feature type="compositionally biased region" description="Low complexity" evidence="4">
    <location>
        <begin position="269"/>
        <end position="278"/>
    </location>
</feature>
<feature type="domain" description="SH2" evidence="5">
    <location>
        <begin position="111"/>
        <end position="255"/>
    </location>
</feature>
<dbReference type="InterPro" id="IPR036860">
    <property type="entry name" value="SH2_dom_sf"/>
</dbReference>
<dbReference type="PANTHER" id="PTHR11801">
    <property type="entry name" value="SIGNAL TRANSDUCER AND ACTIVATOR OF TRANSCRIPTION"/>
    <property type="match status" value="1"/>
</dbReference>
<evidence type="ECO:0000313" key="6">
    <source>
        <dbReference type="Ensembl" id="ENSCJPP00005004764.1"/>
    </source>
</evidence>
<evidence type="ECO:0000313" key="7">
    <source>
        <dbReference type="Proteomes" id="UP000694412"/>
    </source>
</evidence>
<evidence type="ECO:0000259" key="5">
    <source>
        <dbReference type="PROSITE" id="PS50001"/>
    </source>
</evidence>
<evidence type="ECO:0000256" key="1">
    <source>
        <dbReference type="ARBA" id="ARBA00005586"/>
    </source>
</evidence>
<feature type="region of interest" description="Disordered" evidence="4">
    <location>
        <begin position="268"/>
        <end position="303"/>
    </location>
</feature>
<dbReference type="InterPro" id="IPR008967">
    <property type="entry name" value="p53-like_TF_DNA-bd_sf"/>
</dbReference>
<keyword evidence="2 3" id="KW-0727">SH2 domain</keyword>
<proteinExistence type="inferred from homology"/>
<evidence type="ECO:0000256" key="2">
    <source>
        <dbReference type="ARBA" id="ARBA00022999"/>
    </source>
</evidence>
<dbReference type="FunFam" id="3.30.505.10:FF:000003">
    <property type="entry name" value="Signal transducer and activator of transcription"/>
    <property type="match status" value="1"/>
</dbReference>
<dbReference type="GeneTree" id="ENSGT01050000244905"/>
<evidence type="ECO:0000256" key="3">
    <source>
        <dbReference type="PROSITE-ProRule" id="PRU00191"/>
    </source>
</evidence>
<dbReference type="Gene3D" id="3.30.505.10">
    <property type="entry name" value="SH2 domain"/>
    <property type="match status" value="1"/>
</dbReference>
<dbReference type="GO" id="GO:0007165">
    <property type="term" value="P:signal transduction"/>
    <property type="evidence" value="ECO:0007669"/>
    <property type="project" value="InterPro"/>
</dbReference>
<dbReference type="InterPro" id="IPR001217">
    <property type="entry name" value="STAT"/>
</dbReference>
<dbReference type="AlphaFoldDB" id="A0A8C2SZQ0"/>